<organism evidence="2 3">
    <name type="scientific">Gilliamella apicola</name>
    <dbReference type="NCBI Taxonomy" id="1196095"/>
    <lineage>
        <taxon>Bacteria</taxon>
        <taxon>Pseudomonadati</taxon>
        <taxon>Pseudomonadota</taxon>
        <taxon>Gammaproteobacteria</taxon>
        <taxon>Orbales</taxon>
        <taxon>Orbaceae</taxon>
        <taxon>Gilliamella</taxon>
    </lineage>
</organism>
<evidence type="ECO:0000313" key="2">
    <source>
        <dbReference type="EMBL" id="PXZ02517.1"/>
    </source>
</evidence>
<name>A0A2V4DTT1_9GAMM</name>
<comment type="caution">
    <text evidence="2">The sequence shown here is derived from an EMBL/GenBank/DDBJ whole genome shotgun (WGS) entry which is preliminary data.</text>
</comment>
<proteinExistence type="predicted"/>
<dbReference type="Proteomes" id="UP000247483">
    <property type="component" value="Unassembled WGS sequence"/>
</dbReference>
<gene>
    <name evidence="2" type="ORF">DKK79_13675</name>
</gene>
<dbReference type="EMBL" id="QGLP01000010">
    <property type="protein sequence ID" value="PXZ02517.1"/>
    <property type="molecule type" value="Genomic_DNA"/>
</dbReference>
<dbReference type="RefSeq" id="WP_110424536.1">
    <property type="nucleotide sequence ID" value="NZ_QGLP01000010.1"/>
</dbReference>
<keyword evidence="1" id="KW-0812">Transmembrane</keyword>
<dbReference type="InterPro" id="IPR024787">
    <property type="entry name" value="EcsC"/>
</dbReference>
<reference evidence="2 3" key="1">
    <citation type="submission" date="2018-05" db="EMBL/GenBank/DDBJ databases">
        <title>Reference genomes for bee gut microbiota database.</title>
        <authorList>
            <person name="Ellegaard K.M."/>
        </authorList>
    </citation>
    <scope>NUCLEOTIDE SEQUENCE [LARGE SCALE GENOMIC DNA]</scope>
    <source>
        <strain evidence="2 3">ESL0177</strain>
    </source>
</reference>
<accession>A0A2V4DTT1</accession>
<dbReference type="Pfam" id="PF12787">
    <property type="entry name" value="EcsC"/>
    <property type="match status" value="1"/>
</dbReference>
<dbReference type="AlphaFoldDB" id="A0A2V4DTT1"/>
<evidence type="ECO:0000313" key="3">
    <source>
        <dbReference type="Proteomes" id="UP000247483"/>
    </source>
</evidence>
<evidence type="ECO:0008006" key="4">
    <source>
        <dbReference type="Google" id="ProtNLM"/>
    </source>
</evidence>
<sequence>MSDKLPLLLDKLYQLCLTGGYGLASAYTLAEQHKTRFPFHSDSLDKLIKQEADKATMAGFITGLGGILSLTITLPANTLSVLFIQMRLSTTIAILQGHDVRDTRIKILIYLSLCLISSKLKLQQFCLATLMKQPNEIFRQISLSITKQLIVILSTKQSVKLIKAIPAIGGVMGAVIDRIITYRIGQFAKNQFNQFN</sequence>
<keyword evidence="1" id="KW-0472">Membrane</keyword>
<keyword evidence="1" id="KW-1133">Transmembrane helix</keyword>
<protein>
    <recommendedName>
        <fullName evidence="4">EcsC family protein</fullName>
    </recommendedName>
</protein>
<evidence type="ECO:0000256" key="1">
    <source>
        <dbReference type="SAM" id="Phobius"/>
    </source>
</evidence>
<feature type="transmembrane region" description="Helical" evidence="1">
    <location>
        <begin position="58"/>
        <end position="84"/>
    </location>
</feature>